<gene>
    <name evidence="3" type="ORF">MF5292_00845</name>
    <name evidence="5" type="ORF">MF5293_00840</name>
    <name evidence="4" type="ORF">MF5294_00844</name>
</gene>
<keyword evidence="1 2" id="KW-0238">DNA-binding</keyword>
<evidence type="ECO:0000313" key="5">
    <source>
        <dbReference type="EMBL" id="VZR98546.1"/>
    </source>
</evidence>
<evidence type="ECO:0000313" key="4">
    <source>
        <dbReference type="EMBL" id="VZR75811.1"/>
    </source>
</evidence>
<dbReference type="Gene3D" id="2.40.50.140">
    <property type="entry name" value="Nucleic acid-binding proteins"/>
    <property type="match status" value="1"/>
</dbReference>
<proteinExistence type="predicted"/>
<sequence>MNSITLIGQIQGNARLIDTSKDKTINFYEFILKVPRENHIKGEQEYDYFVIKHMINVLQEKFNLYDKTTIVVQGTIESHLFDDNIRSAEYDVWVEKIIYLTTRKTTQ</sequence>
<protein>
    <recommendedName>
        <fullName evidence="6">Single-strand binding family protein</fullName>
    </recommendedName>
</protein>
<evidence type="ECO:0000256" key="2">
    <source>
        <dbReference type="PROSITE-ProRule" id="PRU00252"/>
    </source>
</evidence>
<organism evidence="3">
    <name type="scientific">Mycoplasma feriruminatoris</name>
    <dbReference type="NCBI Taxonomy" id="1179777"/>
    <lineage>
        <taxon>Bacteria</taxon>
        <taxon>Bacillati</taxon>
        <taxon>Mycoplasmatota</taxon>
        <taxon>Mollicutes</taxon>
        <taxon>Mycoplasmataceae</taxon>
        <taxon>Mycoplasma</taxon>
    </lineage>
</organism>
<dbReference type="EMBL" id="LR739233">
    <property type="protein sequence ID" value="VZR75811.1"/>
    <property type="molecule type" value="Genomic_DNA"/>
</dbReference>
<evidence type="ECO:0000313" key="3">
    <source>
        <dbReference type="EMBL" id="VZK65667.1"/>
    </source>
</evidence>
<evidence type="ECO:0000256" key="1">
    <source>
        <dbReference type="ARBA" id="ARBA00023125"/>
    </source>
</evidence>
<dbReference type="AlphaFoldDB" id="A0A654IBI6"/>
<reference evidence="3" key="1">
    <citation type="submission" date="2019-11" db="EMBL/GenBank/DDBJ databases">
        <authorList>
            <person name="Falquet L."/>
            <person name="Falquet L."/>
        </authorList>
    </citation>
    <scope>NUCLEOTIDE SEQUENCE</scope>
    <source>
        <strain evidence="5">G1650</strain>
        <strain evidence="4">G1705</strain>
        <strain evidence="3">G5813/1+2</strain>
    </source>
</reference>
<dbReference type="InterPro" id="IPR000424">
    <property type="entry name" value="Primosome_PriB/ssb"/>
</dbReference>
<name>A0A654IBI6_9MOLU</name>
<accession>A0A654IBI6</accession>
<dbReference type="InterPro" id="IPR012340">
    <property type="entry name" value="NA-bd_OB-fold"/>
</dbReference>
<dbReference type="GO" id="GO:0003697">
    <property type="term" value="F:single-stranded DNA binding"/>
    <property type="evidence" value="ECO:0007669"/>
    <property type="project" value="InterPro"/>
</dbReference>
<dbReference type="InterPro" id="IPR018247">
    <property type="entry name" value="EF_Hand_1_Ca_BS"/>
</dbReference>
<dbReference type="PROSITE" id="PS50935">
    <property type="entry name" value="SSB"/>
    <property type="match status" value="1"/>
</dbReference>
<dbReference type="EMBL" id="LR739234">
    <property type="protein sequence ID" value="VZR98546.1"/>
    <property type="molecule type" value="Genomic_DNA"/>
</dbReference>
<dbReference type="EMBL" id="LR738858">
    <property type="protein sequence ID" value="VZK65667.1"/>
    <property type="molecule type" value="Genomic_DNA"/>
</dbReference>
<dbReference type="PROSITE" id="PS00018">
    <property type="entry name" value="EF_HAND_1"/>
    <property type="match status" value="1"/>
</dbReference>
<evidence type="ECO:0008006" key="6">
    <source>
        <dbReference type="Google" id="ProtNLM"/>
    </source>
</evidence>